<dbReference type="PANTHER" id="PTHR21669:SF28">
    <property type="entry name" value="YEMANUCLEIN"/>
    <property type="match status" value="1"/>
</dbReference>
<proteinExistence type="predicted"/>
<accession>A0ABD2YB82</accession>
<feature type="compositionally biased region" description="Basic and acidic residues" evidence="1">
    <location>
        <begin position="226"/>
        <end position="238"/>
    </location>
</feature>
<gene>
    <name evidence="3" type="ORF">ACH5RR_034112</name>
</gene>
<name>A0ABD2YB82_9GENT</name>
<dbReference type="PANTHER" id="PTHR21669">
    <property type="entry name" value="CAPZ-INTERACTING PROTEIN AND RELATED PROTEINS"/>
    <property type="match status" value="1"/>
</dbReference>
<evidence type="ECO:0000259" key="2">
    <source>
        <dbReference type="Pfam" id="PF08729"/>
    </source>
</evidence>
<feature type="compositionally biased region" description="Acidic residues" evidence="1">
    <location>
        <begin position="156"/>
        <end position="174"/>
    </location>
</feature>
<evidence type="ECO:0000313" key="4">
    <source>
        <dbReference type="Proteomes" id="UP001630127"/>
    </source>
</evidence>
<feature type="domain" description="Hpc2-related" evidence="2">
    <location>
        <begin position="161"/>
        <end position="206"/>
    </location>
</feature>
<feature type="compositionally biased region" description="Basic and acidic residues" evidence="1">
    <location>
        <begin position="756"/>
        <end position="770"/>
    </location>
</feature>
<keyword evidence="4" id="KW-1185">Reference proteome</keyword>
<feature type="region of interest" description="Disordered" evidence="1">
    <location>
        <begin position="206"/>
        <end position="265"/>
    </location>
</feature>
<comment type="caution">
    <text evidence="3">The sequence shown here is derived from an EMBL/GenBank/DDBJ whole genome shotgun (WGS) entry which is preliminary data.</text>
</comment>
<dbReference type="InterPro" id="IPR014840">
    <property type="entry name" value="HRD"/>
</dbReference>
<feature type="region of interest" description="Disordered" evidence="1">
    <location>
        <begin position="707"/>
        <end position="799"/>
    </location>
</feature>
<feature type="region of interest" description="Disordered" evidence="1">
    <location>
        <begin position="344"/>
        <end position="400"/>
    </location>
</feature>
<dbReference type="EMBL" id="JBJUIK010000014">
    <property type="protein sequence ID" value="KAL3504271.1"/>
    <property type="molecule type" value="Genomic_DNA"/>
</dbReference>
<feature type="compositionally biased region" description="Gly residues" evidence="1">
    <location>
        <begin position="7"/>
        <end position="32"/>
    </location>
</feature>
<protein>
    <recommendedName>
        <fullName evidence="2">Hpc2-related domain-containing protein</fullName>
    </recommendedName>
</protein>
<feature type="compositionally biased region" description="Basic and acidic residues" evidence="1">
    <location>
        <begin position="711"/>
        <end position="721"/>
    </location>
</feature>
<organism evidence="3 4">
    <name type="scientific">Cinchona calisaya</name>
    <dbReference type="NCBI Taxonomy" id="153742"/>
    <lineage>
        <taxon>Eukaryota</taxon>
        <taxon>Viridiplantae</taxon>
        <taxon>Streptophyta</taxon>
        <taxon>Embryophyta</taxon>
        <taxon>Tracheophyta</taxon>
        <taxon>Spermatophyta</taxon>
        <taxon>Magnoliopsida</taxon>
        <taxon>eudicotyledons</taxon>
        <taxon>Gunneridae</taxon>
        <taxon>Pentapetalae</taxon>
        <taxon>asterids</taxon>
        <taxon>lamiids</taxon>
        <taxon>Gentianales</taxon>
        <taxon>Rubiaceae</taxon>
        <taxon>Cinchonoideae</taxon>
        <taxon>Cinchoneae</taxon>
        <taxon>Cinchona</taxon>
    </lineage>
</organism>
<dbReference type="Pfam" id="PF08729">
    <property type="entry name" value="HUN"/>
    <property type="match status" value="1"/>
</dbReference>
<reference evidence="3 4" key="1">
    <citation type="submission" date="2024-11" db="EMBL/GenBank/DDBJ databases">
        <title>A near-complete genome assembly of Cinchona calisaya.</title>
        <authorList>
            <person name="Lian D.C."/>
            <person name="Zhao X.W."/>
            <person name="Wei L."/>
        </authorList>
    </citation>
    <scope>NUCLEOTIDE SEQUENCE [LARGE SCALE GENOMIC DNA]</scope>
    <source>
        <tissue evidence="3">Nenye</tissue>
    </source>
</reference>
<feature type="region of interest" description="Disordered" evidence="1">
    <location>
        <begin position="153"/>
        <end position="174"/>
    </location>
</feature>
<dbReference type="AlphaFoldDB" id="A0ABD2YB82"/>
<evidence type="ECO:0000313" key="3">
    <source>
        <dbReference type="EMBL" id="KAL3504271.1"/>
    </source>
</evidence>
<dbReference type="Proteomes" id="UP001630127">
    <property type="component" value="Unassembled WGS sequence"/>
</dbReference>
<evidence type="ECO:0000256" key="1">
    <source>
        <dbReference type="SAM" id="MobiDB-lite"/>
    </source>
</evidence>
<feature type="region of interest" description="Disordered" evidence="1">
    <location>
        <begin position="1"/>
        <end position="138"/>
    </location>
</feature>
<feature type="compositionally biased region" description="Basic and acidic residues" evidence="1">
    <location>
        <begin position="376"/>
        <end position="392"/>
    </location>
</feature>
<feature type="compositionally biased region" description="Polar residues" evidence="1">
    <location>
        <begin position="344"/>
        <end position="374"/>
    </location>
</feature>
<feature type="compositionally biased region" description="Low complexity" evidence="1">
    <location>
        <begin position="66"/>
        <end position="78"/>
    </location>
</feature>
<feature type="compositionally biased region" description="Polar residues" evidence="1">
    <location>
        <begin position="783"/>
        <end position="799"/>
    </location>
</feature>
<sequence length="799" mass="87969">MDDRAACGGGRESGGGGGGRGGATSYDFGGGRQRFTVELRPGETTIVSWKKLLKDAASGGGGGGTSTSSSAVAASKPNKPGPGPDPNVALASASTQVQVNSSSSSHHPHHPSLDSRLAPPGQVGENGEKDAVQPSNRLNTVIERIERLYVGRGSSDEEDLNDVVPDDDEYDTEDSFIDDTELDEYFQVDNSAIKHDGFFVNRGKLERVEPSILPNEQPKKRRRKDLGKDLDGSDDGHNMSKQLKAGKKAGKPVAPVGRHVSGSSTVVALPNVHGEDVKFQDQVNTLETSSRKKSTDAKIAEQPLLGVMNGDAKEAVKDIDQQKIGILPANNHVNKMKDGLEYSDTVSQRPQEKSSYSHSKYQSGKYFSNVTGLDQSVHRKEKSSSRERREVSVAESKSYMQNRKVPITQRKERSSVRPKSTLLEKAIRDLEKMVAESRPPAAEVQDADNSSQAVKRRLPPEIKQKLAKVARFAQASHGKISEELINRLMSIVGHLIQLRTLKRNLKIMVTMGLSAKQEKDNRVQLVKKEVAEMIKSRIPFLKSKVEQQAGISDDFQEISAEEKEALKRKYSMDDTLEDKICDLYDLYVEGLEEDAGPQVRKLYAELTALWPNGFMDNHGIKHAICRAKDRRRALYSHHKDPEKVERKKMLARKTEAVQVDSHSIAQPVYAQEKLVADSSEHGTVSANKPISSNTTAGAAVRMPVSFLNGSDVDRPKQEKIKASARNSSDMRAPEVIQPKKIKRKPETKLGDTAQFRPEKLPSVQREEKNGSHKMRVTGPLPKSNHQPTAPSNLEQHLGL</sequence>